<dbReference type="SUPFAM" id="SSF48403">
    <property type="entry name" value="Ankyrin repeat"/>
    <property type="match status" value="1"/>
</dbReference>
<dbReference type="GO" id="GO:0005085">
    <property type="term" value="F:guanyl-nucleotide exchange factor activity"/>
    <property type="evidence" value="ECO:0007669"/>
    <property type="project" value="UniProtKB-KW"/>
</dbReference>
<dbReference type="Gene3D" id="3.30.505.10">
    <property type="entry name" value="SH2 domain"/>
    <property type="match status" value="1"/>
</dbReference>
<feature type="domain" description="Ras-GEF" evidence="5">
    <location>
        <begin position="435"/>
        <end position="710"/>
    </location>
</feature>
<dbReference type="SUPFAM" id="SSF54236">
    <property type="entry name" value="Ubiquitin-like"/>
    <property type="match status" value="1"/>
</dbReference>
<dbReference type="InterPro" id="IPR029071">
    <property type="entry name" value="Ubiquitin-like_domsf"/>
</dbReference>
<dbReference type="Pfam" id="PF00617">
    <property type="entry name" value="RasGEF"/>
    <property type="match status" value="1"/>
</dbReference>
<evidence type="ECO:0000256" key="1">
    <source>
        <dbReference type="PROSITE-ProRule" id="PRU00168"/>
    </source>
</evidence>
<dbReference type="OMA" id="VLVWWQY"/>
<dbReference type="FunFam" id="1.10.840.10:FF:000033">
    <property type="entry name" value="Predicted protein"/>
    <property type="match status" value="1"/>
</dbReference>
<evidence type="ECO:0000259" key="6">
    <source>
        <dbReference type="PROSITE" id="PS50053"/>
    </source>
</evidence>
<protein>
    <submittedName>
        <fullName evidence="7">Uncharacterized protein</fullName>
    </submittedName>
</protein>
<dbReference type="PANTHER" id="PTHR14247:SF8">
    <property type="entry name" value="RAS-GEF DOMAIN-CONTAINING PROTEIN"/>
    <property type="match status" value="1"/>
</dbReference>
<keyword evidence="2" id="KW-0727">SH2 domain</keyword>
<organism evidence="7 8">
    <name type="scientific">Nematostella vectensis</name>
    <name type="common">Starlet sea anemone</name>
    <dbReference type="NCBI Taxonomy" id="45351"/>
    <lineage>
        <taxon>Eukaryota</taxon>
        <taxon>Metazoa</taxon>
        <taxon>Cnidaria</taxon>
        <taxon>Anthozoa</taxon>
        <taxon>Hexacorallia</taxon>
        <taxon>Actiniaria</taxon>
        <taxon>Edwardsiidae</taxon>
        <taxon>Nematostella</taxon>
    </lineage>
</organism>
<evidence type="ECO:0000313" key="8">
    <source>
        <dbReference type="Proteomes" id="UP000001593"/>
    </source>
</evidence>
<dbReference type="Gene3D" id="3.10.20.90">
    <property type="entry name" value="Phosphatidylinositol 3-kinase Catalytic Subunit, Chain A, domain 1"/>
    <property type="match status" value="1"/>
</dbReference>
<dbReference type="PROSITE" id="PS50001">
    <property type="entry name" value="SH2"/>
    <property type="match status" value="1"/>
</dbReference>
<evidence type="ECO:0000256" key="3">
    <source>
        <dbReference type="SAM" id="MobiDB-lite"/>
    </source>
</evidence>
<dbReference type="Gene3D" id="1.10.840.10">
    <property type="entry name" value="Ras guanine-nucleotide exchange factors catalytic domain"/>
    <property type="match status" value="1"/>
</dbReference>
<dbReference type="SMART" id="SM00213">
    <property type="entry name" value="UBQ"/>
    <property type="match status" value="1"/>
</dbReference>
<dbReference type="PANTHER" id="PTHR14247">
    <property type="entry name" value="BREAST CANCER ANTI-ESTROGEN RESISTANCE PROTEIN 3 HOMOLOG-LIKE PROTEIN"/>
    <property type="match status" value="1"/>
</dbReference>
<dbReference type="SUPFAM" id="SSF55550">
    <property type="entry name" value="SH2 domain"/>
    <property type="match status" value="1"/>
</dbReference>
<dbReference type="InterPro" id="IPR036770">
    <property type="entry name" value="Ankyrin_rpt-contain_sf"/>
</dbReference>
<feature type="compositionally biased region" description="Basic residues" evidence="3">
    <location>
        <begin position="180"/>
        <end position="191"/>
    </location>
</feature>
<evidence type="ECO:0000313" key="7">
    <source>
        <dbReference type="EMBL" id="EDO43344.1"/>
    </source>
</evidence>
<dbReference type="Gene3D" id="1.25.40.20">
    <property type="entry name" value="Ankyrin repeat-containing domain"/>
    <property type="match status" value="1"/>
</dbReference>
<dbReference type="Pfam" id="PF00240">
    <property type="entry name" value="ubiquitin"/>
    <property type="match status" value="1"/>
</dbReference>
<dbReference type="SUPFAM" id="SSF48366">
    <property type="entry name" value="Ras GEF"/>
    <property type="match status" value="1"/>
</dbReference>
<dbReference type="AlphaFoldDB" id="A7RZ47"/>
<dbReference type="InterPro" id="IPR036964">
    <property type="entry name" value="RASGEF_cat_dom_sf"/>
</dbReference>
<dbReference type="InterPro" id="IPR023578">
    <property type="entry name" value="Ras_GEF_dom_sf"/>
</dbReference>
<dbReference type="Pfam" id="PF00017">
    <property type="entry name" value="SH2"/>
    <property type="match status" value="1"/>
</dbReference>
<dbReference type="PROSITE" id="PS50053">
    <property type="entry name" value="UBIQUITIN_2"/>
    <property type="match status" value="1"/>
</dbReference>
<reference evidence="7 8" key="1">
    <citation type="journal article" date="2007" name="Science">
        <title>Sea anemone genome reveals ancestral eumetazoan gene repertoire and genomic organization.</title>
        <authorList>
            <person name="Putnam N.H."/>
            <person name="Srivastava M."/>
            <person name="Hellsten U."/>
            <person name="Dirks B."/>
            <person name="Chapman J."/>
            <person name="Salamov A."/>
            <person name="Terry A."/>
            <person name="Shapiro H."/>
            <person name="Lindquist E."/>
            <person name="Kapitonov V.V."/>
            <person name="Jurka J."/>
            <person name="Genikhovich G."/>
            <person name="Grigoriev I.V."/>
            <person name="Lucas S.M."/>
            <person name="Steele R.E."/>
            <person name="Finnerty J.R."/>
            <person name="Technau U."/>
            <person name="Martindale M.Q."/>
            <person name="Rokhsar D.S."/>
        </authorList>
    </citation>
    <scope>NUCLEOTIDE SEQUENCE [LARGE SCALE GENOMIC DNA]</scope>
    <source>
        <strain evidence="8">CH2 X CH6</strain>
    </source>
</reference>
<keyword evidence="1" id="KW-0344">Guanine-nucleotide releasing factor</keyword>
<feature type="domain" description="SH2" evidence="4">
    <location>
        <begin position="58"/>
        <end position="151"/>
    </location>
</feature>
<dbReference type="PhylomeDB" id="A7RZ47"/>
<dbReference type="CDD" id="cd17063">
    <property type="entry name" value="Ubl_ANKRD60"/>
    <property type="match status" value="1"/>
</dbReference>
<evidence type="ECO:0000259" key="4">
    <source>
        <dbReference type="PROSITE" id="PS50001"/>
    </source>
</evidence>
<feature type="compositionally biased region" description="Basic and acidic residues" evidence="3">
    <location>
        <begin position="374"/>
        <end position="398"/>
    </location>
</feature>
<accession>A7RZ47</accession>
<dbReference type="InterPro" id="IPR051853">
    <property type="entry name" value="SH2-Ras-GEF_adapter"/>
</dbReference>
<evidence type="ECO:0000259" key="5">
    <source>
        <dbReference type="PROSITE" id="PS50009"/>
    </source>
</evidence>
<dbReference type="HOGENOM" id="CLU_310422_0_0_1"/>
<dbReference type="PRINTS" id="PR00401">
    <property type="entry name" value="SH2DOMAIN"/>
</dbReference>
<dbReference type="InterPro" id="IPR036860">
    <property type="entry name" value="SH2_dom_sf"/>
</dbReference>
<dbReference type="FunFam" id="3.30.505.10:FF:000073">
    <property type="entry name" value="Tyrosine-protein kinase"/>
    <property type="match status" value="1"/>
</dbReference>
<gene>
    <name evidence="7" type="ORF">NEMVEDRAFT_v1g241699</name>
</gene>
<dbReference type="InParanoid" id="A7RZ47"/>
<dbReference type="SMART" id="SM00147">
    <property type="entry name" value="RasGEF"/>
    <property type="match status" value="1"/>
</dbReference>
<dbReference type="PROSITE" id="PS50009">
    <property type="entry name" value="RASGEF_CAT"/>
    <property type="match status" value="1"/>
</dbReference>
<dbReference type="InterPro" id="IPR001895">
    <property type="entry name" value="RASGEF_cat_dom"/>
</dbReference>
<dbReference type="GO" id="GO:0007264">
    <property type="term" value="P:small GTPase-mediated signal transduction"/>
    <property type="evidence" value="ECO:0007669"/>
    <property type="project" value="InterPro"/>
</dbReference>
<dbReference type="Proteomes" id="UP000001593">
    <property type="component" value="Unassembled WGS sequence"/>
</dbReference>
<dbReference type="InterPro" id="IPR000626">
    <property type="entry name" value="Ubiquitin-like_dom"/>
</dbReference>
<sequence length="948" mass="105832">MSKKSNKLSRTFPGRVKNETKSRQPLPSGFKRFADFLTLRRKKRKGDSAARQLEKSPWFHGKITAEYAEMLMRGAGEFLVREDPAMPGMYFIAVRNKEQETLHLAITKVNHSKGTRIKYRVEDSDYMFDGIPELIQFYISERRPVSIRPPAVLTIAISKESALLKEEDFRGRTSTAGSARIHRTTRGRLERKRSDPVLSTRVPSRVFNIEADDDSSASVPDKDRPHSRSNPPSIYYDDKQKTAEGGELFSSATTQSLEDVLDPPQIERRRHLSSSGSAPSLYRKRDSGEGPESTYDSPRSIAIPTTTLKHVSPYGRQGRKRSQESGPVQALKSKEGVPLKDYATPSSLPVNGSSNSQDELDYDVPRPSSMVTDKNNDDTNSKRDSGVTRESSTERDRAGSGVTECAKPRQTRQEIYQSVLQKLRDKIVRPFLEQSCVTLARYMTKVDLDVVWTSHMGEGEGEPEGVAEGLELLILPQGRDIRSALIERYTNLTYWVGALVVAAGDLGPRTQVVTKLIELADVLSDKHGNLVSFMAVLEGLALPQVTRLHHTWSCLHHQYSSSAIMYHSTLKPLAGLLSSGAPSPFPGVCLPYVVPLAKLLEMTTEDALGGWGQDDVVQGIETLLAHLDAGRTLIQQLDAYKDEYLKRSHETIPEDELKIMDYFRSRVNVGDVLGLGSDAHVRTQKLVTLLNWLSENAERASKPSADIWQATNAMAISIVCKPFDFFAIMKSGRLKGQIGRMNRGANLSAKIRLFSLHLKFPTDEKFTISRVCPGMTVKDLKNRIELETGVPRHLLRLRYLDGYDLTDDRRLSYYNMVPAATVQVLLWPEWVSLVTAACKGDYYGNQIGVFNFFRGVLASQIRTPAKLGQNTPREFNEKALVALYIASHRGHVNVVSRLVESGVYPCTKLPSGRSPLHAAVNRKQITCVSILIGELYIDRVILSSAGRD</sequence>
<proteinExistence type="predicted"/>
<dbReference type="eggNOG" id="KOG4177">
    <property type="taxonomic scope" value="Eukaryota"/>
</dbReference>
<feature type="region of interest" description="Disordered" evidence="3">
    <location>
        <begin position="1"/>
        <end position="28"/>
    </location>
</feature>
<dbReference type="EMBL" id="DS469555">
    <property type="protein sequence ID" value="EDO43344.1"/>
    <property type="molecule type" value="Genomic_DNA"/>
</dbReference>
<feature type="compositionally biased region" description="Polar residues" evidence="3">
    <location>
        <begin position="344"/>
        <end position="357"/>
    </location>
</feature>
<dbReference type="InterPro" id="IPR000980">
    <property type="entry name" value="SH2"/>
</dbReference>
<keyword evidence="8" id="KW-1185">Reference proteome</keyword>
<feature type="domain" description="Ubiquitin-like" evidence="6">
    <location>
        <begin position="754"/>
        <end position="826"/>
    </location>
</feature>
<dbReference type="STRING" id="45351.A7RZ47"/>
<dbReference type="SMART" id="SM00252">
    <property type="entry name" value="SH2"/>
    <property type="match status" value="1"/>
</dbReference>
<name>A7RZ47_NEMVE</name>
<evidence type="ECO:0000256" key="2">
    <source>
        <dbReference type="PROSITE-ProRule" id="PRU00191"/>
    </source>
</evidence>
<feature type="region of interest" description="Disordered" evidence="3">
    <location>
        <begin position="168"/>
        <end position="409"/>
    </location>
</feature>